<proteinExistence type="predicted"/>
<feature type="region of interest" description="Disordered" evidence="1">
    <location>
        <begin position="128"/>
        <end position="153"/>
    </location>
</feature>
<dbReference type="InParanoid" id="A0A409YQR1"/>
<dbReference type="AlphaFoldDB" id="A0A409YQR1"/>
<dbReference type="EMBL" id="NHYE01000488">
    <property type="protein sequence ID" value="PPR05336.1"/>
    <property type="molecule type" value="Genomic_DNA"/>
</dbReference>
<accession>A0A409YQR1</accession>
<comment type="caution">
    <text evidence="2">The sequence shown here is derived from an EMBL/GenBank/DDBJ whole genome shotgun (WGS) entry which is preliminary data.</text>
</comment>
<organism evidence="2 3">
    <name type="scientific">Gymnopilus dilepis</name>
    <dbReference type="NCBI Taxonomy" id="231916"/>
    <lineage>
        <taxon>Eukaryota</taxon>
        <taxon>Fungi</taxon>
        <taxon>Dikarya</taxon>
        <taxon>Basidiomycota</taxon>
        <taxon>Agaricomycotina</taxon>
        <taxon>Agaricomycetes</taxon>
        <taxon>Agaricomycetidae</taxon>
        <taxon>Agaricales</taxon>
        <taxon>Agaricineae</taxon>
        <taxon>Hymenogastraceae</taxon>
        <taxon>Gymnopilus</taxon>
    </lineage>
</organism>
<evidence type="ECO:0000313" key="3">
    <source>
        <dbReference type="Proteomes" id="UP000284706"/>
    </source>
</evidence>
<dbReference type="OrthoDB" id="3012895at2759"/>
<evidence type="ECO:0000256" key="1">
    <source>
        <dbReference type="SAM" id="MobiDB-lite"/>
    </source>
</evidence>
<gene>
    <name evidence="2" type="ORF">CVT26_011599</name>
</gene>
<sequence>MAARNEPHIISNATIVTVSQRGPPEITTTDVEVDAFTSGGRRILYVDCTSVERAPVFSGVAMPAGTSSGVANVVKDDPDTMTASQLAFYQQVKERATTIKDEEGEMNLMDVDEKPRLDDVARMTKKFKRIGDTPGAHPGDDDDLGHPSPAPDSPDGILVAYIKQIVHQDLQRPPSERFDTVRIKSPERHHWLALDGLSPKHLTLITCNEDIGELASLDRLEHRWMELETLRLEDVSDILWNKDDWATTVSTVKAITLSYCSALRLNVEGGFPNLTKLRIIENDAMATFARAGQDITGFSKRLEVLHLQSTNGCDARTKSDLMRFRDRLKKCTHLKDLTLILARADQDTGLPPYLPNSVENLSFHCSCSLVMLDDLEDWLKKPADRKWLPNLKSFIFKCDARTFDHLAIQSGESRTTQIRDVSLPPVAVKPEDAEADDGPVEGDSMDAADLTAREVVHGADIEEDDDDDDDYQDEGNETDDEDIDEDDEDEDMIKEEDDEDAQLNIGAKDDHNPILLPHITSMIASVLHKMKTRNPELEIIA</sequence>
<keyword evidence="3" id="KW-1185">Reference proteome</keyword>
<name>A0A409YQR1_9AGAR</name>
<protein>
    <submittedName>
        <fullName evidence="2">Uncharacterized protein</fullName>
    </submittedName>
</protein>
<dbReference type="Proteomes" id="UP000284706">
    <property type="component" value="Unassembled WGS sequence"/>
</dbReference>
<feature type="compositionally biased region" description="Basic and acidic residues" evidence="1">
    <location>
        <begin position="451"/>
        <end position="460"/>
    </location>
</feature>
<evidence type="ECO:0000313" key="2">
    <source>
        <dbReference type="EMBL" id="PPR05336.1"/>
    </source>
</evidence>
<reference evidence="2 3" key="1">
    <citation type="journal article" date="2018" name="Evol. Lett.">
        <title>Horizontal gene cluster transfer increased hallucinogenic mushroom diversity.</title>
        <authorList>
            <person name="Reynolds H.T."/>
            <person name="Vijayakumar V."/>
            <person name="Gluck-Thaler E."/>
            <person name="Korotkin H.B."/>
            <person name="Matheny P.B."/>
            <person name="Slot J.C."/>
        </authorList>
    </citation>
    <scope>NUCLEOTIDE SEQUENCE [LARGE SCALE GENOMIC DNA]</scope>
    <source>
        <strain evidence="2 3">SRW20</strain>
    </source>
</reference>
<feature type="compositionally biased region" description="Acidic residues" evidence="1">
    <location>
        <begin position="433"/>
        <end position="446"/>
    </location>
</feature>
<feature type="region of interest" description="Disordered" evidence="1">
    <location>
        <begin position="414"/>
        <end position="500"/>
    </location>
</feature>
<feature type="compositionally biased region" description="Acidic residues" evidence="1">
    <location>
        <begin position="461"/>
        <end position="500"/>
    </location>
</feature>